<comment type="caution">
    <text evidence="1">The sequence shown here is derived from an EMBL/GenBank/DDBJ whole genome shotgun (WGS) entry which is preliminary data.</text>
</comment>
<dbReference type="EMBL" id="LAZR01051144">
    <property type="protein sequence ID" value="KKK85783.1"/>
    <property type="molecule type" value="Genomic_DNA"/>
</dbReference>
<reference evidence="1" key="1">
    <citation type="journal article" date="2015" name="Nature">
        <title>Complex archaea that bridge the gap between prokaryotes and eukaryotes.</title>
        <authorList>
            <person name="Spang A."/>
            <person name="Saw J.H."/>
            <person name="Jorgensen S.L."/>
            <person name="Zaremba-Niedzwiedzka K."/>
            <person name="Martijn J."/>
            <person name="Lind A.E."/>
            <person name="van Eijk R."/>
            <person name="Schleper C."/>
            <person name="Guy L."/>
            <person name="Ettema T.J."/>
        </authorList>
    </citation>
    <scope>NUCLEOTIDE SEQUENCE</scope>
</reference>
<dbReference type="AlphaFoldDB" id="A0A0F8YWI8"/>
<name>A0A0F8YWI8_9ZZZZ</name>
<protein>
    <submittedName>
        <fullName evidence="1">Uncharacterized protein</fullName>
    </submittedName>
</protein>
<gene>
    <name evidence="1" type="ORF">LCGC14_2769810</name>
</gene>
<evidence type="ECO:0000313" key="1">
    <source>
        <dbReference type="EMBL" id="KKK85783.1"/>
    </source>
</evidence>
<proteinExistence type="predicted"/>
<organism evidence="1">
    <name type="scientific">marine sediment metagenome</name>
    <dbReference type="NCBI Taxonomy" id="412755"/>
    <lineage>
        <taxon>unclassified sequences</taxon>
        <taxon>metagenomes</taxon>
        <taxon>ecological metagenomes</taxon>
    </lineage>
</organism>
<accession>A0A0F8YWI8</accession>
<sequence>MFSLQIMVKVFAGTDIHEAIKDAIQLSKELGDEYISFSFNGVLIIVNSRSKIEERVQFYHKLLRKSEIAEEQHA</sequence>